<feature type="domain" description="TonB-dependent receptor plug" evidence="13">
    <location>
        <begin position="54"/>
        <end position="155"/>
    </location>
</feature>
<comment type="subcellular location">
    <subcellularLocation>
        <location evidence="1 8">Cell outer membrane</location>
        <topology evidence="1 8">Multi-pass membrane protein</topology>
    </subcellularLocation>
</comment>
<dbReference type="KEGG" id="ngf:FRF71_13805"/>
<evidence type="ECO:0000256" key="3">
    <source>
        <dbReference type="ARBA" id="ARBA00022452"/>
    </source>
</evidence>
<dbReference type="InterPro" id="IPR012910">
    <property type="entry name" value="Plug_dom"/>
</dbReference>
<evidence type="ECO:0000256" key="10">
    <source>
        <dbReference type="SAM" id="MobiDB-lite"/>
    </source>
</evidence>
<dbReference type="AlphaFoldDB" id="A0A5B8S698"/>
<keyword evidence="4 8" id="KW-0812">Transmembrane</keyword>
<dbReference type="Pfam" id="PF00593">
    <property type="entry name" value="TonB_dep_Rec_b-barrel"/>
    <property type="match status" value="1"/>
</dbReference>
<keyword evidence="15" id="KW-1185">Reference proteome</keyword>
<feature type="region of interest" description="Disordered" evidence="10">
    <location>
        <begin position="292"/>
        <end position="314"/>
    </location>
</feature>
<feature type="compositionally biased region" description="Basic and acidic residues" evidence="10">
    <location>
        <begin position="301"/>
        <end position="313"/>
    </location>
</feature>
<keyword evidence="5 9" id="KW-0798">TonB box</keyword>
<feature type="signal peptide" evidence="11">
    <location>
        <begin position="1"/>
        <end position="22"/>
    </location>
</feature>
<proteinExistence type="inferred from homology"/>
<dbReference type="PROSITE" id="PS52016">
    <property type="entry name" value="TONB_DEPENDENT_REC_3"/>
    <property type="match status" value="1"/>
</dbReference>
<dbReference type="InterPro" id="IPR000531">
    <property type="entry name" value="Beta-barrel_TonB"/>
</dbReference>
<protein>
    <submittedName>
        <fullName evidence="14">TonB-dependent receptor</fullName>
    </submittedName>
</protein>
<feature type="domain" description="TonB-dependent receptor-like beta-barrel" evidence="12">
    <location>
        <begin position="321"/>
        <end position="670"/>
    </location>
</feature>
<keyword evidence="2 8" id="KW-0813">Transport</keyword>
<dbReference type="Gene3D" id="2.170.130.10">
    <property type="entry name" value="TonB-dependent receptor, plug domain"/>
    <property type="match status" value="1"/>
</dbReference>
<dbReference type="PANTHER" id="PTHR30069:SF40">
    <property type="entry name" value="TONB-DEPENDENT RECEPTOR NMB0964-RELATED"/>
    <property type="match status" value="1"/>
</dbReference>
<evidence type="ECO:0000256" key="11">
    <source>
        <dbReference type="SAM" id="SignalP"/>
    </source>
</evidence>
<evidence type="ECO:0000256" key="2">
    <source>
        <dbReference type="ARBA" id="ARBA00022448"/>
    </source>
</evidence>
<evidence type="ECO:0000256" key="4">
    <source>
        <dbReference type="ARBA" id="ARBA00022692"/>
    </source>
</evidence>
<reference evidence="14 15" key="1">
    <citation type="journal article" date="2013" name="J. Microbiol. Biotechnol.">
        <title>Novosphingobium ginsenosidimutans sp. nov., with the ability to convert ginsenoside.</title>
        <authorList>
            <person name="Kim J.K."/>
            <person name="He D."/>
            <person name="Liu Q.M."/>
            <person name="Park H.Y."/>
            <person name="Jung M.S."/>
            <person name="Yoon M.H."/>
            <person name="Kim S.C."/>
            <person name="Im W.T."/>
        </authorList>
    </citation>
    <scope>NUCLEOTIDE SEQUENCE [LARGE SCALE GENOMIC DNA]</scope>
    <source>
        <strain evidence="14 15">FW-6</strain>
    </source>
</reference>
<dbReference type="EMBL" id="CP042345">
    <property type="protein sequence ID" value="QEA17119.1"/>
    <property type="molecule type" value="Genomic_DNA"/>
</dbReference>
<dbReference type="InterPro" id="IPR039426">
    <property type="entry name" value="TonB-dep_rcpt-like"/>
</dbReference>
<gene>
    <name evidence="14" type="ORF">FRF71_13805</name>
</gene>
<dbReference type="Proteomes" id="UP000321172">
    <property type="component" value="Chromosome"/>
</dbReference>
<dbReference type="Gene3D" id="2.40.170.20">
    <property type="entry name" value="TonB-dependent receptor, beta-barrel domain"/>
    <property type="match status" value="1"/>
</dbReference>
<keyword evidence="3 8" id="KW-1134">Transmembrane beta strand</keyword>
<keyword evidence="7 8" id="KW-0998">Cell outer membrane</keyword>
<evidence type="ECO:0000256" key="1">
    <source>
        <dbReference type="ARBA" id="ARBA00004571"/>
    </source>
</evidence>
<dbReference type="PANTHER" id="PTHR30069">
    <property type="entry name" value="TONB-DEPENDENT OUTER MEMBRANE RECEPTOR"/>
    <property type="match status" value="1"/>
</dbReference>
<evidence type="ECO:0000256" key="7">
    <source>
        <dbReference type="ARBA" id="ARBA00023237"/>
    </source>
</evidence>
<evidence type="ECO:0000256" key="5">
    <source>
        <dbReference type="ARBA" id="ARBA00023077"/>
    </source>
</evidence>
<dbReference type="OrthoDB" id="9795928at2"/>
<name>A0A5B8S698_9SPHN</name>
<keyword evidence="11" id="KW-0732">Signal</keyword>
<keyword evidence="6 8" id="KW-0472">Membrane</keyword>
<dbReference type="SUPFAM" id="SSF56935">
    <property type="entry name" value="Porins"/>
    <property type="match status" value="1"/>
</dbReference>
<keyword evidence="14" id="KW-0675">Receptor</keyword>
<dbReference type="GO" id="GO:0009279">
    <property type="term" value="C:cell outer membrane"/>
    <property type="evidence" value="ECO:0007669"/>
    <property type="project" value="UniProtKB-SubCell"/>
</dbReference>
<dbReference type="InterPro" id="IPR036942">
    <property type="entry name" value="Beta-barrel_TonB_sf"/>
</dbReference>
<feature type="chain" id="PRO_5022935578" evidence="11">
    <location>
        <begin position="23"/>
        <end position="701"/>
    </location>
</feature>
<evidence type="ECO:0000313" key="15">
    <source>
        <dbReference type="Proteomes" id="UP000321172"/>
    </source>
</evidence>
<organism evidence="14 15">
    <name type="scientific">Novosphingobium ginsenosidimutans</name>
    <dbReference type="NCBI Taxonomy" id="1176536"/>
    <lineage>
        <taxon>Bacteria</taxon>
        <taxon>Pseudomonadati</taxon>
        <taxon>Pseudomonadota</taxon>
        <taxon>Alphaproteobacteria</taxon>
        <taxon>Sphingomonadales</taxon>
        <taxon>Sphingomonadaceae</taxon>
        <taxon>Novosphingobium</taxon>
    </lineage>
</organism>
<dbReference type="RefSeq" id="WP_147091198.1">
    <property type="nucleotide sequence ID" value="NZ_BAABJD010000002.1"/>
</dbReference>
<sequence length="701" mass="74463">MFKHRLSLTALAIALLPTAALANDEQGDDPHGKAHADDDGIVVVGHPPVDFNLLNSTSTIEGDKLDVSLRGQLGETLASLPGVSATSFTPGASRPVLRGFDGDRIRVLTDGIGAIDASSVSADHAVVFDALTVDHIDVLHGPAVLLFGGQAIGGAVNALDKRIPRAVPDGIKLDVLGSYGSAASERAASGAAQFRLGDRWAASVDASWRKSDDLKVPGFVNSPSLRAALLDEAAEYRADGEPAEAEEYEELANLSGKVPNTAARSTTFGAGLAFIDAGGNLGISVQRQDMRYGLPSRPGAGHHDHGGGDHGEEPVSIELGQTRVDLRGAVELGDGLFDSIQVRSAFGDYQHIEFEGDEVGTTFTGRGVEARADLVQNTKGGWRGRSGIQYFTRNLSIVGAEAFAPSNDVTRFGVFTLQSLRIGQIELEGAGRYERATVRANSVGFQQAYDLWSGSAGLTWRFAPGWKLGASYIRGARAPAPEELLSDGLHVATQSYELGNAAFRPETSNGGEVFLRYDGGRYNLSLTGYLSDFDSFIAALPNGAEIDGFPVFEYSQGKARFQGFEAAASAKVLDWTDGGLTLDAQADYTHAELKGVGPVPRIPPLRLRGGAEFEFGPLHLRSEVEWNDKQDRVASFETPVAGFTLVNVSAVWHPLGDEGPLTLSLAANNLFNVSARRAASFTRDFVPLAGRDVRVTAKLSF</sequence>
<evidence type="ECO:0000259" key="12">
    <source>
        <dbReference type="Pfam" id="PF00593"/>
    </source>
</evidence>
<dbReference type="InterPro" id="IPR037066">
    <property type="entry name" value="Plug_dom_sf"/>
</dbReference>
<evidence type="ECO:0000256" key="9">
    <source>
        <dbReference type="RuleBase" id="RU003357"/>
    </source>
</evidence>
<accession>A0A5B8S698</accession>
<evidence type="ECO:0000256" key="6">
    <source>
        <dbReference type="ARBA" id="ARBA00023136"/>
    </source>
</evidence>
<dbReference type="Pfam" id="PF07715">
    <property type="entry name" value="Plug"/>
    <property type="match status" value="1"/>
</dbReference>
<evidence type="ECO:0000259" key="13">
    <source>
        <dbReference type="Pfam" id="PF07715"/>
    </source>
</evidence>
<comment type="similarity">
    <text evidence="8 9">Belongs to the TonB-dependent receptor family.</text>
</comment>
<dbReference type="GO" id="GO:0015344">
    <property type="term" value="F:siderophore uptake transmembrane transporter activity"/>
    <property type="evidence" value="ECO:0007669"/>
    <property type="project" value="TreeGrafter"/>
</dbReference>
<evidence type="ECO:0000256" key="8">
    <source>
        <dbReference type="PROSITE-ProRule" id="PRU01360"/>
    </source>
</evidence>
<dbReference type="GO" id="GO:0044718">
    <property type="term" value="P:siderophore transmembrane transport"/>
    <property type="evidence" value="ECO:0007669"/>
    <property type="project" value="TreeGrafter"/>
</dbReference>
<evidence type="ECO:0000313" key="14">
    <source>
        <dbReference type="EMBL" id="QEA17119.1"/>
    </source>
</evidence>